<reference evidence="1" key="1">
    <citation type="journal article" date="2009" name="Rice">
        <title>De Novo Next Generation Sequencing of Plant Genomes.</title>
        <authorList>
            <person name="Rounsley S."/>
            <person name="Marri P.R."/>
            <person name="Yu Y."/>
            <person name="He R."/>
            <person name="Sisneros N."/>
            <person name="Goicoechea J.L."/>
            <person name="Lee S.J."/>
            <person name="Angelova A."/>
            <person name="Kudrna D."/>
            <person name="Luo M."/>
            <person name="Affourtit J."/>
            <person name="Desany B."/>
            <person name="Knight J."/>
            <person name="Niazi F."/>
            <person name="Egholm M."/>
            <person name="Wing R.A."/>
        </authorList>
    </citation>
    <scope>NUCLEOTIDE SEQUENCE [LARGE SCALE GENOMIC DNA]</scope>
    <source>
        <strain evidence="1">cv. IRGC 105608</strain>
    </source>
</reference>
<evidence type="ECO:0000313" key="1">
    <source>
        <dbReference type="EnsemblPlants" id="OBART03G00470.1"/>
    </source>
</evidence>
<organism evidence="1">
    <name type="scientific">Oryza barthii</name>
    <dbReference type="NCBI Taxonomy" id="65489"/>
    <lineage>
        <taxon>Eukaryota</taxon>
        <taxon>Viridiplantae</taxon>
        <taxon>Streptophyta</taxon>
        <taxon>Embryophyta</taxon>
        <taxon>Tracheophyta</taxon>
        <taxon>Spermatophyta</taxon>
        <taxon>Magnoliopsida</taxon>
        <taxon>Liliopsida</taxon>
        <taxon>Poales</taxon>
        <taxon>Poaceae</taxon>
        <taxon>BOP clade</taxon>
        <taxon>Oryzoideae</taxon>
        <taxon>Oryzeae</taxon>
        <taxon>Oryzinae</taxon>
        <taxon>Oryza</taxon>
    </lineage>
</organism>
<dbReference type="AlphaFoldDB" id="A0A0D3FCQ1"/>
<reference evidence="1" key="2">
    <citation type="submission" date="2015-03" db="UniProtKB">
        <authorList>
            <consortium name="EnsemblPlants"/>
        </authorList>
    </citation>
    <scope>IDENTIFICATION</scope>
</reference>
<protein>
    <submittedName>
        <fullName evidence="1">Uncharacterized protein</fullName>
    </submittedName>
</protein>
<dbReference type="Gramene" id="OBART03G00470.1">
    <property type="protein sequence ID" value="OBART03G00470.1"/>
    <property type="gene ID" value="OBART03G00470"/>
</dbReference>
<accession>A0A0D3FCQ1</accession>
<dbReference type="HOGENOM" id="CLU_2609805_0_0_1"/>
<name>A0A0D3FCQ1_9ORYZ</name>
<proteinExistence type="predicted"/>
<dbReference type="PaxDb" id="65489-OBART03G00470.1"/>
<evidence type="ECO:0000313" key="2">
    <source>
        <dbReference type="Proteomes" id="UP000026960"/>
    </source>
</evidence>
<keyword evidence="2" id="KW-1185">Reference proteome</keyword>
<sequence>MTASFGIATFVKEKWLITVIGIGVGMGPDPLAASRSTGGILLLCSSLTGSNSLSSPPPPFSLSKIRLRLSKQWRSGEAQ</sequence>
<dbReference type="EnsemblPlants" id="OBART03G00470.1">
    <property type="protein sequence ID" value="OBART03G00470.1"/>
    <property type="gene ID" value="OBART03G00470"/>
</dbReference>
<dbReference type="Proteomes" id="UP000026960">
    <property type="component" value="Chromosome 3"/>
</dbReference>